<dbReference type="Proteomes" id="UP001205185">
    <property type="component" value="Unassembled WGS sequence"/>
</dbReference>
<organism evidence="2 3">
    <name type="scientific">Actinokineospora diospyrosa</name>
    <dbReference type="NCBI Taxonomy" id="103728"/>
    <lineage>
        <taxon>Bacteria</taxon>
        <taxon>Bacillati</taxon>
        <taxon>Actinomycetota</taxon>
        <taxon>Actinomycetes</taxon>
        <taxon>Pseudonocardiales</taxon>
        <taxon>Pseudonocardiaceae</taxon>
        <taxon>Actinokineospora</taxon>
    </lineage>
</organism>
<name>A0ABT1IIV7_9PSEU</name>
<comment type="caution">
    <text evidence="2">The sequence shown here is derived from an EMBL/GenBank/DDBJ whole genome shotgun (WGS) entry which is preliminary data.</text>
</comment>
<sequence length="262" mass="29342">MSEIPGLPTENDDGDATYLAETLRHERIDLLLDDSQALDMVRTTIRRALWAAGVLVFSFLVLAVLPRSALGMSELVFVAVVALVVLLVRWNIFRRSTHNEPISEWSTLLVGKAAAADSVYSHIAGRLRDREMPIQSNTASRMTATRVMGNRLVLVDGYHHVYVSVFAYGTSLYLGWSMWRIRTGADLLHEYRVQSRGDRMDQVGRVLNLDRLKAMREAVHSVCREALHTAVADIRIAEDYGFPTGMPKLESLPTSVIPVPLR</sequence>
<keyword evidence="3" id="KW-1185">Reference proteome</keyword>
<keyword evidence="1" id="KW-0472">Membrane</keyword>
<evidence type="ECO:0000256" key="1">
    <source>
        <dbReference type="SAM" id="Phobius"/>
    </source>
</evidence>
<keyword evidence="1" id="KW-1133">Transmembrane helix</keyword>
<gene>
    <name evidence="2" type="ORF">LV75_005116</name>
</gene>
<protein>
    <recommendedName>
        <fullName evidence="4">DUF304 domain-containing protein</fullName>
    </recommendedName>
</protein>
<dbReference type="EMBL" id="JAMTCO010000013">
    <property type="protein sequence ID" value="MCP2272590.1"/>
    <property type="molecule type" value="Genomic_DNA"/>
</dbReference>
<evidence type="ECO:0000313" key="3">
    <source>
        <dbReference type="Proteomes" id="UP001205185"/>
    </source>
</evidence>
<evidence type="ECO:0000313" key="2">
    <source>
        <dbReference type="EMBL" id="MCP2272590.1"/>
    </source>
</evidence>
<reference evidence="2 3" key="1">
    <citation type="submission" date="2022-06" db="EMBL/GenBank/DDBJ databases">
        <title>Genomic Encyclopedia of Archaeal and Bacterial Type Strains, Phase II (KMG-II): from individual species to whole genera.</title>
        <authorList>
            <person name="Goeker M."/>
        </authorList>
    </citation>
    <scope>NUCLEOTIDE SEQUENCE [LARGE SCALE GENOMIC DNA]</scope>
    <source>
        <strain evidence="2 3">DSM 44255</strain>
    </source>
</reference>
<feature type="transmembrane region" description="Helical" evidence="1">
    <location>
        <begin position="75"/>
        <end position="92"/>
    </location>
</feature>
<keyword evidence="1" id="KW-0812">Transmembrane</keyword>
<accession>A0ABT1IIV7</accession>
<dbReference type="RefSeq" id="WP_253889516.1">
    <property type="nucleotide sequence ID" value="NZ_BAAAVB010000008.1"/>
</dbReference>
<feature type="transmembrane region" description="Helical" evidence="1">
    <location>
        <begin position="48"/>
        <end position="69"/>
    </location>
</feature>
<proteinExistence type="predicted"/>
<evidence type="ECO:0008006" key="4">
    <source>
        <dbReference type="Google" id="ProtNLM"/>
    </source>
</evidence>